<dbReference type="KEGG" id="mgad:MGAD_41490"/>
<evidence type="ECO:0000256" key="5">
    <source>
        <dbReference type="SAM" id="MobiDB-lite"/>
    </source>
</evidence>
<dbReference type="CDD" id="cd11053">
    <property type="entry name" value="CYP110-like"/>
    <property type="match status" value="1"/>
</dbReference>
<dbReference type="PANTHER" id="PTHR24305">
    <property type="entry name" value="CYTOCHROME P450"/>
    <property type="match status" value="1"/>
</dbReference>
<comment type="similarity">
    <text evidence="2 4">Belongs to the cytochrome P450 family.</text>
</comment>
<dbReference type="PRINTS" id="PR00385">
    <property type="entry name" value="P450"/>
</dbReference>
<evidence type="ECO:0000256" key="2">
    <source>
        <dbReference type="ARBA" id="ARBA00010617"/>
    </source>
</evidence>
<dbReference type="Proteomes" id="UP000466187">
    <property type="component" value="Chromosome"/>
</dbReference>
<feature type="region of interest" description="Disordered" evidence="5">
    <location>
        <begin position="1"/>
        <end position="26"/>
    </location>
</feature>
<proteinExistence type="inferred from homology"/>
<keyword evidence="4" id="KW-0560">Oxidoreductase</keyword>
<dbReference type="RefSeq" id="WP_163688712.1">
    <property type="nucleotide sequence ID" value="NZ_AP022608.1"/>
</dbReference>
<keyword evidence="3 4" id="KW-0349">Heme</keyword>
<keyword evidence="4" id="KW-0503">Monooxygenase</keyword>
<evidence type="ECO:0000256" key="4">
    <source>
        <dbReference type="RuleBase" id="RU000461"/>
    </source>
</evidence>
<dbReference type="PANTHER" id="PTHR24305:SF166">
    <property type="entry name" value="CYTOCHROME P450 12A4, MITOCHONDRIAL-RELATED"/>
    <property type="match status" value="1"/>
</dbReference>
<dbReference type="Pfam" id="PF00067">
    <property type="entry name" value="p450"/>
    <property type="match status" value="1"/>
</dbReference>
<name>A0A7I7WQR0_MYCGU</name>
<feature type="binding site" description="axial binding residue" evidence="3">
    <location>
        <position position="399"/>
    </location>
    <ligand>
        <name>heme</name>
        <dbReference type="ChEBI" id="CHEBI:30413"/>
    </ligand>
    <ligandPart>
        <name>Fe</name>
        <dbReference type="ChEBI" id="CHEBI:18248"/>
    </ligandPart>
</feature>
<evidence type="ECO:0000256" key="1">
    <source>
        <dbReference type="ARBA" id="ARBA00001971"/>
    </source>
</evidence>
<dbReference type="InterPro" id="IPR050121">
    <property type="entry name" value="Cytochrome_P450_monoxygenase"/>
</dbReference>
<protein>
    <submittedName>
        <fullName evidence="6">Cytochrome P450</fullName>
    </submittedName>
</protein>
<dbReference type="Gene3D" id="1.10.630.10">
    <property type="entry name" value="Cytochrome P450"/>
    <property type="match status" value="1"/>
</dbReference>
<dbReference type="GO" id="GO:0016705">
    <property type="term" value="F:oxidoreductase activity, acting on paired donors, with incorporation or reduction of molecular oxygen"/>
    <property type="evidence" value="ECO:0007669"/>
    <property type="project" value="InterPro"/>
</dbReference>
<dbReference type="GO" id="GO:0005506">
    <property type="term" value="F:iron ion binding"/>
    <property type="evidence" value="ECO:0007669"/>
    <property type="project" value="InterPro"/>
</dbReference>
<dbReference type="InterPro" id="IPR001128">
    <property type="entry name" value="Cyt_P450"/>
</dbReference>
<dbReference type="GO" id="GO:0004497">
    <property type="term" value="F:monooxygenase activity"/>
    <property type="evidence" value="ECO:0007669"/>
    <property type="project" value="UniProtKB-KW"/>
</dbReference>
<evidence type="ECO:0000313" key="7">
    <source>
        <dbReference type="Proteomes" id="UP000466187"/>
    </source>
</evidence>
<keyword evidence="3 4" id="KW-0408">Iron</keyword>
<dbReference type="AlphaFoldDB" id="A0A7I7WQR0"/>
<evidence type="ECO:0000256" key="3">
    <source>
        <dbReference type="PIRSR" id="PIRSR602401-1"/>
    </source>
</evidence>
<dbReference type="InterPro" id="IPR002401">
    <property type="entry name" value="Cyt_P450_E_grp-I"/>
</dbReference>
<dbReference type="PRINTS" id="PR00463">
    <property type="entry name" value="EP450I"/>
</dbReference>
<gene>
    <name evidence="6" type="ORF">MGAD_41490</name>
</gene>
<sequence length="452" mass="50758">MTDAAISDIEDTKATDDTEGAAAPSAKMPPAVRLPKVVQGVLLAGFRRSFLRNTLKRHGPVFAINVPFFGRSVVVSDPALVRQVFLASTDELINVKPNLSRIFGPGSVFALDNKEHRARRKLLAPPFHGQSIKNYEKVIEEETLRETATWPEGREFATLEPMNRITLNVILRTVFGADGAQLDYLREIIPPWAKLASRMATLPEPPFSTGRYSPWGRLAEFRRNFDCTVFALIEKAETDPRLEDRTDILALLLRSRYEDGTPMSHQDISDELLTLLGAGHETTASTLGWAFERLRRHPEVLAKLVEENDEGGNEYRQATIVELQRNRTVIDFSGRHVVAPHFDLGEWRIPHGYTVIVSIGNVHANPEAFPNPERFDPNRFLGTRTPTAWIPFGGGTRRCIGAAFANVEMDVVLRTILRHFVIETDDVPDEKIHFRGIAFTPKDGGLVTVRRR</sequence>
<dbReference type="SUPFAM" id="SSF48264">
    <property type="entry name" value="Cytochrome P450"/>
    <property type="match status" value="1"/>
</dbReference>
<comment type="cofactor">
    <cofactor evidence="1 3">
        <name>heme</name>
        <dbReference type="ChEBI" id="CHEBI:30413"/>
    </cofactor>
</comment>
<evidence type="ECO:0000313" key="6">
    <source>
        <dbReference type="EMBL" id="BBZ19814.1"/>
    </source>
</evidence>
<dbReference type="PROSITE" id="PS00086">
    <property type="entry name" value="CYTOCHROME_P450"/>
    <property type="match status" value="1"/>
</dbReference>
<dbReference type="GO" id="GO:0020037">
    <property type="term" value="F:heme binding"/>
    <property type="evidence" value="ECO:0007669"/>
    <property type="project" value="InterPro"/>
</dbReference>
<reference evidence="6 7" key="1">
    <citation type="journal article" date="2019" name="Emerg. Microbes Infect.">
        <title>Comprehensive subspecies identification of 175 nontuberculous mycobacteria species based on 7547 genomic profiles.</title>
        <authorList>
            <person name="Matsumoto Y."/>
            <person name="Kinjo T."/>
            <person name="Motooka D."/>
            <person name="Nabeya D."/>
            <person name="Jung N."/>
            <person name="Uechi K."/>
            <person name="Horii T."/>
            <person name="Iida T."/>
            <person name="Fujita J."/>
            <person name="Nakamura S."/>
        </authorList>
    </citation>
    <scope>NUCLEOTIDE SEQUENCE [LARGE SCALE GENOMIC DNA]</scope>
    <source>
        <strain evidence="6 7">JCM 12688</strain>
    </source>
</reference>
<accession>A0A7I7WQR0</accession>
<dbReference type="InterPro" id="IPR017972">
    <property type="entry name" value="Cyt_P450_CS"/>
</dbReference>
<dbReference type="EMBL" id="AP022608">
    <property type="protein sequence ID" value="BBZ19814.1"/>
    <property type="molecule type" value="Genomic_DNA"/>
</dbReference>
<organism evidence="6 7">
    <name type="scientific">Mycolicibacterium gadium</name>
    <name type="common">Mycobacterium gadium</name>
    <dbReference type="NCBI Taxonomy" id="1794"/>
    <lineage>
        <taxon>Bacteria</taxon>
        <taxon>Bacillati</taxon>
        <taxon>Actinomycetota</taxon>
        <taxon>Actinomycetes</taxon>
        <taxon>Mycobacteriales</taxon>
        <taxon>Mycobacteriaceae</taxon>
        <taxon>Mycolicibacterium</taxon>
    </lineage>
</organism>
<dbReference type="InterPro" id="IPR036396">
    <property type="entry name" value="Cyt_P450_sf"/>
</dbReference>
<keyword evidence="3 4" id="KW-0479">Metal-binding</keyword>